<evidence type="ECO:0000313" key="3">
    <source>
        <dbReference type="Proteomes" id="UP000294911"/>
    </source>
</evidence>
<keyword evidence="1" id="KW-1133">Transmembrane helix</keyword>
<name>A0A4R2QCM7_9PSEU</name>
<comment type="caution">
    <text evidence="2">The sequence shown here is derived from an EMBL/GenBank/DDBJ whole genome shotgun (WGS) entry which is preliminary data.</text>
</comment>
<evidence type="ECO:0000313" key="2">
    <source>
        <dbReference type="EMBL" id="TCP46770.1"/>
    </source>
</evidence>
<reference evidence="2 3" key="1">
    <citation type="submission" date="2019-03" db="EMBL/GenBank/DDBJ databases">
        <title>Genomic Encyclopedia of Type Strains, Phase IV (KMG-IV): sequencing the most valuable type-strain genomes for metagenomic binning, comparative biology and taxonomic classification.</title>
        <authorList>
            <person name="Goeker M."/>
        </authorList>
    </citation>
    <scope>NUCLEOTIDE SEQUENCE [LARGE SCALE GENOMIC DNA]</scope>
    <source>
        <strain evidence="2 3">DSM 45765</strain>
    </source>
</reference>
<dbReference type="OrthoDB" id="3638712at2"/>
<dbReference type="EMBL" id="SLXQ01000013">
    <property type="protein sequence ID" value="TCP46770.1"/>
    <property type="molecule type" value="Genomic_DNA"/>
</dbReference>
<sequence>MRLAGNVLGTLLIVQGGGGALNNLIGEGRSWFLVNYLDFLSGYELFASIVLGVLGVAIVAATESKTKQRT</sequence>
<gene>
    <name evidence="2" type="ORF">EV191_11346</name>
</gene>
<feature type="transmembrane region" description="Helical" evidence="1">
    <location>
        <begin position="43"/>
        <end position="62"/>
    </location>
</feature>
<dbReference type="Proteomes" id="UP000294911">
    <property type="component" value="Unassembled WGS sequence"/>
</dbReference>
<proteinExistence type="predicted"/>
<organism evidence="2 3">
    <name type="scientific">Tamaricihabitans halophyticus</name>
    <dbReference type="NCBI Taxonomy" id="1262583"/>
    <lineage>
        <taxon>Bacteria</taxon>
        <taxon>Bacillati</taxon>
        <taxon>Actinomycetota</taxon>
        <taxon>Actinomycetes</taxon>
        <taxon>Pseudonocardiales</taxon>
        <taxon>Pseudonocardiaceae</taxon>
        <taxon>Tamaricihabitans</taxon>
    </lineage>
</organism>
<keyword evidence="1" id="KW-0812">Transmembrane</keyword>
<dbReference type="AlphaFoldDB" id="A0A4R2QCM7"/>
<protein>
    <submittedName>
        <fullName evidence="2">Uncharacterized protein</fullName>
    </submittedName>
</protein>
<evidence type="ECO:0000256" key="1">
    <source>
        <dbReference type="SAM" id="Phobius"/>
    </source>
</evidence>
<keyword evidence="3" id="KW-1185">Reference proteome</keyword>
<accession>A0A4R2QCM7</accession>
<keyword evidence="1" id="KW-0472">Membrane</keyword>